<dbReference type="InterPro" id="IPR001173">
    <property type="entry name" value="Glyco_trans_2-like"/>
</dbReference>
<evidence type="ECO:0000313" key="2">
    <source>
        <dbReference type="EMBL" id="SDA95594.1"/>
    </source>
</evidence>
<dbReference type="InterPro" id="IPR029044">
    <property type="entry name" value="Nucleotide-diphossugar_trans"/>
</dbReference>
<dbReference type="RefSeq" id="WP_208604676.1">
    <property type="nucleotide sequence ID" value="NZ_FMXM01000022.1"/>
</dbReference>
<dbReference type="PANTHER" id="PTHR22916">
    <property type="entry name" value="GLYCOSYLTRANSFERASE"/>
    <property type="match status" value="1"/>
</dbReference>
<dbReference type="SUPFAM" id="SSF53448">
    <property type="entry name" value="Nucleotide-diphospho-sugar transferases"/>
    <property type="match status" value="1"/>
</dbReference>
<dbReference type="Gene3D" id="3.90.550.10">
    <property type="entry name" value="Spore Coat Polysaccharide Biosynthesis Protein SpsA, Chain A"/>
    <property type="match status" value="1"/>
</dbReference>
<name>A0A1G5ZLD4_9HYPH</name>
<organism evidence="2 3">
    <name type="scientific">Mesorhizobium qingshengii</name>
    <dbReference type="NCBI Taxonomy" id="1165689"/>
    <lineage>
        <taxon>Bacteria</taxon>
        <taxon>Pseudomonadati</taxon>
        <taxon>Pseudomonadota</taxon>
        <taxon>Alphaproteobacteria</taxon>
        <taxon>Hyphomicrobiales</taxon>
        <taxon>Phyllobacteriaceae</taxon>
        <taxon>Mesorhizobium</taxon>
    </lineage>
</organism>
<reference evidence="2 3" key="1">
    <citation type="submission" date="2016-10" db="EMBL/GenBank/DDBJ databases">
        <authorList>
            <person name="de Groot N.N."/>
        </authorList>
    </citation>
    <scope>NUCLEOTIDE SEQUENCE [LARGE SCALE GENOMIC DNA]</scope>
    <source>
        <strain evidence="2 3">CGMCC 1.12097</strain>
    </source>
</reference>
<evidence type="ECO:0000259" key="1">
    <source>
        <dbReference type="Pfam" id="PF00535"/>
    </source>
</evidence>
<feature type="domain" description="Glycosyltransferase 2-like" evidence="1">
    <location>
        <begin position="21"/>
        <end position="170"/>
    </location>
</feature>
<sequence length="321" mass="35223">MTILPPLPLEISGVATRRLAVVIPARNRRESLPRTLASVLCSPRVDIELVVIDDGSTDGTDDYLASLDDPRLSWRRMPTPAGANRARNEGAALSRAPLIAFLDSDDAFRPGRIDRLIGFFDENPDIACTIDGFSDISDSTERVHRLPRLTPDGEKLRQLLLCHCIPLTNSTVTVRRAAFGAIGGYDPDLRRHQDRELLLRLAGQYRIAFGTATDVLKYRSANSISRTHAGYIRGLDDFVARCPDYQSAGYGPILSYLTIRGALKAAAQGHFGTALAEVKAWRKAGNLPGGLHVLPGYFMGRRKRHLLEQGLDQLPATTSAE</sequence>
<protein>
    <submittedName>
        <fullName evidence="2">Glycosyl transferase family 2</fullName>
    </submittedName>
</protein>
<evidence type="ECO:0000313" key="3">
    <source>
        <dbReference type="Proteomes" id="UP000198588"/>
    </source>
</evidence>
<proteinExistence type="predicted"/>
<dbReference type="CDD" id="cd00761">
    <property type="entry name" value="Glyco_tranf_GTA_type"/>
    <property type="match status" value="1"/>
</dbReference>
<dbReference type="Pfam" id="PF00535">
    <property type="entry name" value="Glycos_transf_2"/>
    <property type="match status" value="1"/>
</dbReference>
<accession>A0A1G5ZLD4</accession>
<dbReference type="EMBL" id="FMXM01000022">
    <property type="protein sequence ID" value="SDA95594.1"/>
    <property type="molecule type" value="Genomic_DNA"/>
</dbReference>
<dbReference type="Proteomes" id="UP000198588">
    <property type="component" value="Unassembled WGS sequence"/>
</dbReference>
<dbReference type="STRING" id="1165689.SAMN02927914_05452"/>
<dbReference type="PANTHER" id="PTHR22916:SF3">
    <property type="entry name" value="UDP-GLCNAC:BETAGAL BETA-1,3-N-ACETYLGLUCOSAMINYLTRANSFERASE-LIKE PROTEIN 1"/>
    <property type="match status" value="1"/>
</dbReference>
<keyword evidence="2" id="KW-0808">Transferase</keyword>
<gene>
    <name evidence="2" type="ORF">SAMN02927914_05452</name>
</gene>
<dbReference type="GO" id="GO:0016758">
    <property type="term" value="F:hexosyltransferase activity"/>
    <property type="evidence" value="ECO:0007669"/>
    <property type="project" value="UniProtKB-ARBA"/>
</dbReference>
<dbReference type="AlphaFoldDB" id="A0A1G5ZLD4"/>